<sequence length="292" mass="32633">MSSSFDKYQKKRLISSYFSVVLSTTLVLFLLGILGLLVLNTKKVADYYKEQVPMTIFFKNSAKDVEMQQLQKTLALADYTKSANFVSKDQAAVKLTDDIGEDFVAFLGENPLYNSLDVYLNSNFVSVEELEAIVKELSEKSFVNEVSYDKSLVSKLNANIKTIGFWILVACVFFAIVAALLINSSIRLSVYAKRFTIKTMQMVGATKGFIRKPFIWKSVKMGIIAAILALAGMAAMLYYANKSLPQLQLIDNKLLIGSVFAGILVIGILITLISSFFATQRYLNLRTDQLYT</sequence>
<evidence type="ECO:0000256" key="3">
    <source>
        <dbReference type="ARBA" id="ARBA00021907"/>
    </source>
</evidence>
<proteinExistence type="inferred from homology"/>
<gene>
    <name evidence="14" type="ORF">C8N46_110126</name>
</gene>
<keyword evidence="5 10" id="KW-0132">Cell division</keyword>
<evidence type="ECO:0000259" key="13">
    <source>
        <dbReference type="Pfam" id="PF18075"/>
    </source>
</evidence>
<reference evidence="14 15" key="1">
    <citation type="submission" date="2018-04" db="EMBL/GenBank/DDBJ databases">
        <title>Genomic Encyclopedia of Archaeal and Bacterial Type Strains, Phase II (KMG-II): from individual species to whole genera.</title>
        <authorList>
            <person name="Goeker M."/>
        </authorList>
    </citation>
    <scope>NUCLEOTIDE SEQUENCE [LARGE SCALE GENOMIC DNA]</scope>
    <source>
        <strain evidence="14 15">DSM 25731</strain>
    </source>
</reference>
<feature type="transmembrane region" description="Helical" evidence="11">
    <location>
        <begin position="20"/>
        <end position="39"/>
    </location>
</feature>
<evidence type="ECO:0000256" key="11">
    <source>
        <dbReference type="SAM" id="Phobius"/>
    </source>
</evidence>
<evidence type="ECO:0000313" key="14">
    <source>
        <dbReference type="EMBL" id="PTX59289.1"/>
    </source>
</evidence>
<feature type="transmembrane region" description="Helical" evidence="11">
    <location>
        <begin position="255"/>
        <end position="278"/>
    </location>
</feature>
<feature type="transmembrane region" description="Helical" evidence="11">
    <location>
        <begin position="163"/>
        <end position="184"/>
    </location>
</feature>
<feature type="transmembrane region" description="Helical" evidence="11">
    <location>
        <begin position="221"/>
        <end position="240"/>
    </location>
</feature>
<keyword evidence="6 11" id="KW-0812">Transmembrane</keyword>
<dbReference type="Pfam" id="PF18075">
    <property type="entry name" value="FtsX_ECD"/>
    <property type="match status" value="1"/>
</dbReference>
<organism evidence="14 15">
    <name type="scientific">Kordia periserrulae</name>
    <dbReference type="NCBI Taxonomy" id="701523"/>
    <lineage>
        <taxon>Bacteria</taxon>
        <taxon>Pseudomonadati</taxon>
        <taxon>Bacteroidota</taxon>
        <taxon>Flavobacteriia</taxon>
        <taxon>Flavobacteriales</taxon>
        <taxon>Flavobacteriaceae</taxon>
        <taxon>Kordia</taxon>
    </lineage>
</organism>
<evidence type="ECO:0000256" key="8">
    <source>
        <dbReference type="ARBA" id="ARBA00023136"/>
    </source>
</evidence>
<dbReference type="PANTHER" id="PTHR47755:SF1">
    <property type="entry name" value="CELL DIVISION PROTEIN FTSX"/>
    <property type="match status" value="1"/>
</dbReference>
<dbReference type="EMBL" id="QBKT01000010">
    <property type="protein sequence ID" value="PTX59289.1"/>
    <property type="molecule type" value="Genomic_DNA"/>
</dbReference>
<accession>A0A2T6BTC1</accession>
<evidence type="ECO:0000256" key="4">
    <source>
        <dbReference type="ARBA" id="ARBA00022475"/>
    </source>
</evidence>
<keyword evidence="7 11" id="KW-1133">Transmembrane helix</keyword>
<evidence type="ECO:0000256" key="7">
    <source>
        <dbReference type="ARBA" id="ARBA00022989"/>
    </source>
</evidence>
<evidence type="ECO:0000256" key="1">
    <source>
        <dbReference type="ARBA" id="ARBA00004651"/>
    </source>
</evidence>
<protein>
    <recommendedName>
        <fullName evidence="3 10">Cell division protein FtsX</fullName>
    </recommendedName>
</protein>
<comment type="function">
    <text evidence="10">Required for cell division and gliding motility.</text>
</comment>
<dbReference type="AlphaFoldDB" id="A0A2T6BTC1"/>
<comment type="similarity">
    <text evidence="2 10">Belongs to the ABC-4 integral membrane protein family. FtsX subfamily.</text>
</comment>
<evidence type="ECO:0000256" key="6">
    <source>
        <dbReference type="ARBA" id="ARBA00022692"/>
    </source>
</evidence>
<dbReference type="Gene3D" id="3.30.70.3040">
    <property type="match status" value="1"/>
</dbReference>
<dbReference type="PANTHER" id="PTHR47755">
    <property type="entry name" value="CELL DIVISION PROTEIN FTSX"/>
    <property type="match status" value="1"/>
</dbReference>
<dbReference type="PIRSF" id="PIRSF003097">
    <property type="entry name" value="FtsX"/>
    <property type="match status" value="1"/>
</dbReference>
<evidence type="ECO:0000313" key="15">
    <source>
        <dbReference type="Proteomes" id="UP000244090"/>
    </source>
</evidence>
<dbReference type="InterPro" id="IPR004513">
    <property type="entry name" value="FtsX"/>
</dbReference>
<dbReference type="Proteomes" id="UP000244090">
    <property type="component" value="Unassembled WGS sequence"/>
</dbReference>
<dbReference type="GO" id="GO:0005886">
    <property type="term" value="C:plasma membrane"/>
    <property type="evidence" value="ECO:0007669"/>
    <property type="project" value="UniProtKB-SubCell"/>
</dbReference>
<dbReference type="GO" id="GO:0051301">
    <property type="term" value="P:cell division"/>
    <property type="evidence" value="ECO:0007669"/>
    <property type="project" value="UniProtKB-KW"/>
</dbReference>
<name>A0A2T6BTC1_9FLAO</name>
<evidence type="ECO:0000256" key="9">
    <source>
        <dbReference type="ARBA" id="ARBA00023306"/>
    </source>
</evidence>
<evidence type="ECO:0000256" key="5">
    <source>
        <dbReference type="ARBA" id="ARBA00022618"/>
    </source>
</evidence>
<evidence type="ECO:0000256" key="10">
    <source>
        <dbReference type="PIRNR" id="PIRNR003097"/>
    </source>
</evidence>
<evidence type="ECO:0000256" key="2">
    <source>
        <dbReference type="ARBA" id="ARBA00007379"/>
    </source>
</evidence>
<dbReference type="RefSeq" id="WP_108116449.1">
    <property type="nucleotide sequence ID" value="NZ_QBKT01000010.1"/>
</dbReference>
<keyword evidence="4 10" id="KW-1003">Cell membrane</keyword>
<keyword evidence="15" id="KW-1185">Reference proteome</keyword>
<dbReference type="InterPro" id="IPR003838">
    <property type="entry name" value="ABC3_permease_C"/>
</dbReference>
<keyword evidence="9 10" id="KW-0131">Cell cycle</keyword>
<dbReference type="OrthoDB" id="9813411at2"/>
<feature type="domain" description="ABC3 transporter permease C-terminal" evidence="12">
    <location>
        <begin position="170"/>
        <end position="284"/>
    </location>
</feature>
<feature type="domain" description="FtsX extracellular" evidence="13">
    <location>
        <begin position="52"/>
        <end position="146"/>
    </location>
</feature>
<dbReference type="Pfam" id="PF02687">
    <property type="entry name" value="FtsX"/>
    <property type="match status" value="1"/>
</dbReference>
<comment type="subcellular location">
    <subcellularLocation>
        <location evidence="10">Cell inner membrane</location>
    </subcellularLocation>
    <subcellularLocation>
        <location evidence="1">Cell membrane</location>
        <topology evidence="1">Multi-pass membrane protein</topology>
    </subcellularLocation>
</comment>
<keyword evidence="8 10" id="KW-0472">Membrane</keyword>
<comment type="caution">
    <text evidence="14">The sequence shown here is derived from an EMBL/GenBank/DDBJ whole genome shotgun (WGS) entry which is preliminary data.</text>
</comment>
<evidence type="ECO:0000259" key="12">
    <source>
        <dbReference type="Pfam" id="PF02687"/>
    </source>
</evidence>
<keyword evidence="10" id="KW-0997">Cell inner membrane</keyword>
<dbReference type="InterPro" id="IPR040690">
    <property type="entry name" value="FtsX_ECD"/>
</dbReference>